<sequence>MIIHTVMFSLKHPAGSAEEKSFMLTAKALAMLPMVQGLQVLRQVSEKCEYDFALSMQFADQSAYDAYHVHPGHVTFVEKAWKSQVEKFQEADFALYQ</sequence>
<dbReference type="PROSITE" id="PS51502">
    <property type="entry name" value="S_R_A_B_BARREL"/>
    <property type="match status" value="1"/>
</dbReference>
<dbReference type="Pfam" id="PF07876">
    <property type="entry name" value="Dabb"/>
    <property type="match status" value="1"/>
</dbReference>
<dbReference type="InterPro" id="IPR013097">
    <property type="entry name" value="Dabb"/>
</dbReference>
<dbReference type="Gene3D" id="3.30.70.100">
    <property type="match status" value="1"/>
</dbReference>
<evidence type="ECO:0000313" key="3">
    <source>
        <dbReference type="Proteomes" id="UP000624703"/>
    </source>
</evidence>
<reference evidence="2" key="1">
    <citation type="submission" date="2021-01" db="EMBL/GenBank/DDBJ databases">
        <title>Modified the classification status of verrucomicrobia.</title>
        <authorList>
            <person name="Feng X."/>
        </authorList>
    </citation>
    <scope>NUCLEOTIDE SEQUENCE</scope>
    <source>
        <strain evidence="2">_KCTC 22039</strain>
    </source>
</reference>
<dbReference type="EMBL" id="JAENIM010000039">
    <property type="protein sequence ID" value="MBK1791402.1"/>
    <property type="molecule type" value="Genomic_DNA"/>
</dbReference>
<name>A0A8J7MDH3_9BACT</name>
<feature type="domain" description="Stress-response A/B barrel" evidence="1">
    <location>
        <begin position="2"/>
        <end position="93"/>
    </location>
</feature>
<proteinExistence type="predicted"/>
<dbReference type="Proteomes" id="UP000624703">
    <property type="component" value="Unassembled WGS sequence"/>
</dbReference>
<gene>
    <name evidence="2" type="ORF">JIN82_09590</name>
</gene>
<dbReference type="AlphaFoldDB" id="A0A8J7MDH3"/>
<accession>A0A8J7MDH3</accession>
<evidence type="ECO:0000313" key="2">
    <source>
        <dbReference type="EMBL" id="MBK1791402.1"/>
    </source>
</evidence>
<dbReference type="SUPFAM" id="SSF54909">
    <property type="entry name" value="Dimeric alpha+beta barrel"/>
    <property type="match status" value="1"/>
</dbReference>
<dbReference type="RefSeq" id="WP_200311409.1">
    <property type="nucleotide sequence ID" value="NZ_JAENIM010000039.1"/>
</dbReference>
<dbReference type="InterPro" id="IPR011008">
    <property type="entry name" value="Dimeric_a/b-barrel"/>
</dbReference>
<protein>
    <submittedName>
        <fullName evidence="2">Dabb family protein</fullName>
    </submittedName>
</protein>
<organism evidence="2 3">
    <name type="scientific">Persicirhabdus sediminis</name>
    <dbReference type="NCBI Taxonomy" id="454144"/>
    <lineage>
        <taxon>Bacteria</taxon>
        <taxon>Pseudomonadati</taxon>
        <taxon>Verrucomicrobiota</taxon>
        <taxon>Verrucomicrobiia</taxon>
        <taxon>Verrucomicrobiales</taxon>
        <taxon>Verrucomicrobiaceae</taxon>
        <taxon>Persicirhabdus</taxon>
    </lineage>
</organism>
<keyword evidence="3" id="KW-1185">Reference proteome</keyword>
<comment type="caution">
    <text evidence="2">The sequence shown here is derived from an EMBL/GenBank/DDBJ whole genome shotgun (WGS) entry which is preliminary data.</text>
</comment>
<dbReference type="SMART" id="SM00886">
    <property type="entry name" value="Dabb"/>
    <property type="match status" value="1"/>
</dbReference>
<evidence type="ECO:0000259" key="1">
    <source>
        <dbReference type="PROSITE" id="PS51502"/>
    </source>
</evidence>